<reference evidence="2 3" key="1">
    <citation type="submission" date="2024-07" db="EMBL/GenBank/DDBJ databases">
        <title>Novosphingobium kalidii RD2P27.</title>
        <authorList>
            <person name="Sun J.-Q."/>
        </authorList>
    </citation>
    <scope>NUCLEOTIDE SEQUENCE [LARGE SCALE GENOMIC DNA]</scope>
    <source>
        <strain evidence="2 3">RD2P27</strain>
    </source>
</reference>
<evidence type="ECO:0000259" key="1">
    <source>
        <dbReference type="Pfam" id="PF00801"/>
    </source>
</evidence>
<dbReference type="SUPFAM" id="SSF49299">
    <property type="entry name" value="PKD domain"/>
    <property type="match status" value="1"/>
</dbReference>
<sequence>MNTEFFKHLFQAPNWGNLMIYSHRRSPSEHRTYRPLALVIALATGFSTPLIAAEPPSPKVGPVSKNTLYSPDSDPTFAQPYIDVDEWRDAPVRHRYVHGGFKGTDTRFSFYFPPKAQYQGRFFQHITPVPDSENLAQKAKPGEFNKIGSAFESGAYFIETNGGGQIDLTRGANVLKDPTITAYRANAAAAAYSRKIASQIYGGKRPFGYAYGGSGGGYRTIGSLENTTGVWDGAVPYVIGSTMAIPNMFTVRMQALRVLRDKFSGIVDAVEPGGSGDPYAGLTPYEASVLREADRMGFPMKAWFGHKTMGLHGFAALYGGVAGADPTYFTDFWTKPGYLGHDHPEYFTKDRIQHKAKVAEVITAREAARLGLSTDPFAQENRGGVDNAYKGPPAEAENVVGYRLASTPPSVYFLGGDLNVGSGSAAGKRLMLSTLKGDVVMLGVADQRLAKQIQPGDEVTVDNSNFLAMESYHRHQVPGPEFKVWDQFRSADGTPIYPQRPMLLGPIFVKSTSGSLQTGKFEGKMIVAASLLDREAMPWQADWYRKQVQKNLGSGATDSFRLWYTDHALHGDEPTVEAANRIVSYVPVLQEALRDVALWAEKGIAPPASTVYSIEDGQVRVPADAAERKGIQPVVALTVDGGKSIEVKAGQTVTFNGSIAVPPGAGYVTSAKWDFTGDGSFSEATKLPAKARQATVSATHRFDKPGTVYVALRATAQREGESGNPYRQIPNLDRVRVIVR</sequence>
<dbReference type="CDD" id="cd00146">
    <property type="entry name" value="PKD"/>
    <property type="match status" value="1"/>
</dbReference>
<dbReference type="Proteomes" id="UP001548713">
    <property type="component" value="Unassembled WGS sequence"/>
</dbReference>
<dbReference type="RefSeq" id="WP_353983412.1">
    <property type="nucleotide sequence ID" value="NZ_JBEWLY010000008.1"/>
</dbReference>
<feature type="domain" description="PKD" evidence="1">
    <location>
        <begin position="637"/>
        <end position="718"/>
    </location>
</feature>
<organism evidence="2 3">
    <name type="scientific">Novosphingobium kalidii</name>
    <dbReference type="NCBI Taxonomy" id="3230299"/>
    <lineage>
        <taxon>Bacteria</taxon>
        <taxon>Pseudomonadati</taxon>
        <taxon>Pseudomonadota</taxon>
        <taxon>Alphaproteobacteria</taxon>
        <taxon>Sphingomonadales</taxon>
        <taxon>Sphingomonadaceae</taxon>
        <taxon>Novosphingobium</taxon>
    </lineage>
</organism>
<name>A0ABV2CZE6_9SPHN</name>
<dbReference type="InterPro" id="IPR000601">
    <property type="entry name" value="PKD_dom"/>
</dbReference>
<dbReference type="InterPro" id="IPR013783">
    <property type="entry name" value="Ig-like_fold"/>
</dbReference>
<evidence type="ECO:0000313" key="3">
    <source>
        <dbReference type="Proteomes" id="UP001548713"/>
    </source>
</evidence>
<keyword evidence="3" id="KW-1185">Reference proteome</keyword>
<dbReference type="Pfam" id="PF00801">
    <property type="entry name" value="PKD"/>
    <property type="match status" value="1"/>
</dbReference>
<comment type="caution">
    <text evidence="2">The sequence shown here is derived from an EMBL/GenBank/DDBJ whole genome shotgun (WGS) entry which is preliminary data.</text>
</comment>
<dbReference type="EMBL" id="JBEWLY010000008">
    <property type="protein sequence ID" value="MET1754963.1"/>
    <property type="molecule type" value="Genomic_DNA"/>
</dbReference>
<evidence type="ECO:0000313" key="2">
    <source>
        <dbReference type="EMBL" id="MET1754963.1"/>
    </source>
</evidence>
<dbReference type="InterPro" id="IPR035986">
    <property type="entry name" value="PKD_dom_sf"/>
</dbReference>
<proteinExistence type="predicted"/>
<protein>
    <submittedName>
        <fullName evidence="2">PKD domain-containing protein</fullName>
    </submittedName>
</protein>
<gene>
    <name evidence="2" type="ORF">ABVV53_05750</name>
</gene>
<accession>A0ABV2CZE6</accession>
<dbReference type="Gene3D" id="2.60.40.10">
    <property type="entry name" value="Immunoglobulins"/>
    <property type="match status" value="1"/>
</dbReference>